<sequence>MNKIKLICIDVDGTLYNDDKNIPEENIKAIQKAHEKGIQIAITTGRMFNYGKLYGSLLGVPTLTIASNGAFVKYKDQILNHQSISSTDLPFMISAVKDSGLFAHFNAWNTLLCEGDLGDGNGYVKANGLLPDGDRIEMIVTEDLEKSLKDTGNILKAIVFSKGDQEALLKLRKVFENHPTLQTVSSSKNNLEIFRKDVSKAVGIEKLMEHLSIRQEEVMAIGDEENDLPMISFAGLGIAMGNASQAVKEAASCITATNNEAGVAKAIEKFCL</sequence>
<dbReference type="CDD" id="cd07516">
    <property type="entry name" value="HAD_Pase"/>
    <property type="match status" value="1"/>
</dbReference>
<gene>
    <name evidence="1" type="ORF">SAMN05421804_103279</name>
</gene>
<dbReference type="PANTHER" id="PTHR10000:SF8">
    <property type="entry name" value="HAD SUPERFAMILY HYDROLASE-LIKE, TYPE 3"/>
    <property type="match status" value="1"/>
</dbReference>
<dbReference type="PANTHER" id="PTHR10000">
    <property type="entry name" value="PHOSPHOSERINE PHOSPHATASE"/>
    <property type="match status" value="1"/>
</dbReference>
<dbReference type="InterPro" id="IPR000150">
    <property type="entry name" value="Cof"/>
</dbReference>
<dbReference type="PRINTS" id="PR00119">
    <property type="entry name" value="CATATPASE"/>
</dbReference>
<dbReference type="GO" id="GO:0000287">
    <property type="term" value="F:magnesium ion binding"/>
    <property type="evidence" value="ECO:0007669"/>
    <property type="project" value="TreeGrafter"/>
</dbReference>
<dbReference type="PROSITE" id="PS01228">
    <property type="entry name" value="COF_1"/>
    <property type="match status" value="1"/>
</dbReference>
<dbReference type="RefSeq" id="WP_031574916.1">
    <property type="nucleotide sequence ID" value="NZ_FNDZ01000003.1"/>
</dbReference>
<dbReference type="Pfam" id="PF08282">
    <property type="entry name" value="Hydrolase_3"/>
    <property type="match status" value="1"/>
</dbReference>
<dbReference type="GO" id="GO:0005829">
    <property type="term" value="C:cytosol"/>
    <property type="evidence" value="ECO:0007669"/>
    <property type="project" value="TreeGrafter"/>
</dbReference>
<dbReference type="NCBIfam" id="TIGR01484">
    <property type="entry name" value="HAD-SF-IIB"/>
    <property type="match status" value="2"/>
</dbReference>
<accession>A0A1G8M4H6</accession>
<dbReference type="SFLD" id="SFLDG01144">
    <property type="entry name" value="C2.B.4:_PGP_Like"/>
    <property type="match status" value="1"/>
</dbReference>
<dbReference type="Gene3D" id="3.30.1240.10">
    <property type="match status" value="1"/>
</dbReference>
<dbReference type="InterPro" id="IPR023214">
    <property type="entry name" value="HAD_sf"/>
</dbReference>
<organism evidence="1 2">
    <name type="scientific">Proteiniclasticum ruminis</name>
    <dbReference type="NCBI Taxonomy" id="398199"/>
    <lineage>
        <taxon>Bacteria</taxon>
        <taxon>Bacillati</taxon>
        <taxon>Bacillota</taxon>
        <taxon>Clostridia</taxon>
        <taxon>Eubacteriales</taxon>
        <taxon>Clostridiaceae</taxon>
        <taxon>Proteiniclasticum</taxon>
    </lineage>
</organism>
<reference evidence="1 2" key="1">
    <citation type="submission" date="2016-10" db="EMBL/GenBank/DDBJ databases">
        <authorList>
            <person name="de Groot N.N."/>
        </authorList>
    </citation>
    <scope>NUCLEOTIDE SEQUENCE [LARGE SCALE GENOMIC DNA]</scope>
    <source>
        <strain evidence="1 2">CGMCC 1.5058</strain>
    </source>
</reference>
<dbReference type="InterPro" id="IPR036412">
    <property type="entry name" value="HAD-like_sf"/>
</dbReference>
<proteinExistence type="predicted"/>
<protein>
    <submittedName>
        <fullName evidence="1">Uncharacterized protein</fullName>
    </submittedName>
</protein>
<dbReference type="Proteomes" id="UP000183255">
    <property type="component" value="Unassembled WGS sequence"/>
</dbReference>
<dbReference type="NCBIfam" id="TIGR00099">
    <property type="entry name" value="Cof-subfamily"/>
    <property type="match status" value="1"/>
</dbReference>
<dbReference type="AlphaFoldDB" id="A0A1G8M4H6"/>
<dbReference type="EMBL" id="FNDZ01000003">
    <property type="protein sequence ID" value="SDI62849.1"/>
    <property type="molecule type" value="Genomic_DNA"/>
</dbReference>
<dbReference type="SFLD" id="SFLDS00003">
    <property type="entry name" value="Haloacid_Dehalogenase"/>
    <property type="match status" value="1"/>
</dbReference>
<name>A0A1G8M4H6_9CLOT</name>
<evidence type="ECO:0000313" key="2">
    <source>
        <dbReference type="Proteomes" id="UP000183255"/>
    </source>
</evidence>
<dbReference type="GO" id="GO:0016791">
    <property type="term" value="F:phosphatase activity"/>
    <property type="evidence" value="ECO:0007669"/>
    <property type="project" value="UniProtKB-ARBA"/>
</dbReference>
<dbReference type="Gene3D" id="3.40.50.1000">
    <property type="entry name" value="HAD superfamily/HAD-like"/>
    <property type="match status" value="1"/>
</dbReference>
<dbReference type="SUPFAM" id="SSF56784">
    <property type="entry name" value="HAD-like"/>
    <property type="match status" value="1"/>
</dbReference>
<dbReference type="InterPro" id="IPR006379">
    <property type="entry name" value="HAD-SF_hydro_IIB"/>
</dbReference>
<dbReference type="SFLD" id="SFLDG01140">
    <property type="entry name" value="C2.B:_Phosphomannomutase_and_P"/>
    <property type="match status" value="1"/>
</dbReference>
<evidence type="ECO:0000313" key="1">
    <source>
        <dbReference type="EMBL" id="SDI62849.1"/>
    </source>
</evidence>